<feature type="transmembrane region" description="Helical" evidence="1">
    <location>
        <begin position="100"/>
        <end position="122"/>
    </location>
</feature>
<dbReference type="Proteomes" id="UP000522313">
    <property type="component" value="Unassembled WGS sequence"/>
</dbReference>
<feature type="transmembrane region" description="Helical" evidence="1">
    <location>
        <begin position="41"/>
        <end position="61"/>
    </location>
</feature>
<accession>A0A7X0JCR1</accession>
<feature type="transmembrane region" description="Helical" evidence="1">
    <location>
        <begin position="67"/>
        <end position="88"/>
    </location>
</feature>
<reference evidence="2 3" key="2">
    <citation type="submission" date="2020-08" db="EMBL/GenBank/DDBJ databases">
        <authorList>
            <person name="Partida-Martinez L."/>
            <person name="Huntemann M."/>
            <person name="Clum A."/>
            <person name="Wang J."/>
            <person name="Palaniappan K."/>
            <person name="Ritter S."/>
            <person name="Chen I.-M."/>
            <person name="Stamatis D."/>
            <person name="Reddy T."/>
            <person name="O'Malley R."/>
            <person name="Daum C."/>
            <person name="Shapiro N."/>
            <person name="Ivanova N."/>
            <person name="Kyrpides N."/>
            <person name="Woyke T."/>
        </authorList>
    </citation>
    <scope>NUCLEOTIDE SEQUENCE [LARGE SCALE GENOMIC DNA]</scope>
    <source>
        <strain evidence="2 3">AS3.13</strain>
    </source>
</reference>
<evidence type="ECO:0000256" key="1">
    <source>
        <dbReference type="SAM" id="Phobius"/>
    </source>
</evidence>
<keyword evidence="1" id="KW-0812">Transmembrane</keyword>
<feature type="transmembrane region" description="Helical" evidence="1">
    <location>
        <begin position="250"/>
        <end position="270"/>
    </location>
</feature>
<keyword evidence="1" id="KW-0472">Membrane</keyword>
<evidence type="ECO:0000313" key="3">
    <source>
        <dbReference type="Proteomes" id="UP000522313"/>
    </source>
</evidence>
<reference evidence="2 3" key="1">
    <citation type="submission" date="2020-08" db="EMBL/GenBank/DDBJ databases">
        <title>The Agave Microbiome: Exploring the role of microbial communities in plant adaptations to desert environments.</title>
        <authorList>
            <person name="Partida-Martinez L.P."/>
        </authorList>
    </citation>
    <scope>NUCLEOTIDE SEQUENCE [LARGE SCALE GENOMIC DNA]</scope>
    <source>
        <strain evidence="2 3">AS3.13</strain>
    </source>
</reference>
<feature type="transmembrane region" description="Helical" evidence="1">
    <location>
        <begin position="311"/>
        <end position="333"/>
    </location>
</feature>
<sequence length="402" mass="43115">MLITLSALMPYLPGGVRVDQIVVPILAAPAFLMARRQHAGTFIWGIALIVSLVALAVSSRLSWQTGLATSGLFSMIRIAWPVIALLSFPALLSRTPHTTLYSTLSIAACAGAASLAALGALASPRVLEILTLWVRTEDDSVWTQARDIGRFSGLFNQPLEAGVFYSVALMALAFCWKHARVNKLLLLGLLVLILAGGGLSLSKNFIVVGIVCSAALAIWIGVIPFWLVIAIAIPTLIIVPPLFVRYNPDYVDSLIALYYTGGLFSALTAGRFGQADSQVSILFQSLFEVGDWPLGRGLGSHLPLDNGFLEFFYQGGIVALGGFVIALLALLIHGWRHRATDHGRLLVMLVLFTIGASLGGPAFTANRANIALLLLIAATIVDIRRERPVRAAAIQRGAPLRY</sequence>
<dbReference type="EMBL" id="JACHBT010000011">
    <property type="protein sequence ID" value="MBB6505229.1"/>
    <property type="molecule type" value="Genomic_DNA"/>
</dbReference>
<name>A0A7X0JCR1_9SPHN</name>
<gene>
    <name evidence="2" type="ORF">F4693_002217</name>
</gene>
<evidence type="ECO:0000313" key="2">
    <source>
        <dbReference type="EMBL" id="MBB6505229.1"/>
    </source>
</evidence>
<feature type="transmembrane region" description="Helical" evidence="1">
    <location>
        <begin position="159"/>
        <end position="176"/>
    </location>
</feature>
<keyword evidence="1" id="KW-1133">Transmembrane helix</keyword>
<dbReference type="AlphaFoldDB" id="A0A7X0JCR1"/>
<feature type="transmembrane region" description="Helical" evidence="1">
    <location>
        <begin position="345"/>
        <end position="362"/>
    </location>
</feature>
<feature type="transmembrane region" description="Helical" evidence="1">
    <location>
        <begin position="15"/>
        <end position="34"/>
    </location>
</feature>
<feature type="transmembrane region" description="Helical" evidence="1">
    <location>
        <begin position="205"/>
        <end position="238"/>
    </location>
</feature>
<proteinExistence type="predicted"/>
<protein>
    <submittedName>
        <fullName evidence="2">Uncharacterized protein</fullName>
    </submittedName>
</protein>
<feature type="transmembrane region" description="Helical" evidence="1">
    <location>
        <begin position="183"/>
        <end position="199"/>
    </location>
</feature>
<organism evidence="2 3">
    <name type="scientific">Sphingomonas endophytica</name>
    <dbReference type="NCBI Taxonomy" id="869719"/>
    <lineage>
        <taxon>Bacteria</taxon>
        <taxon>Pseudomonadati</taxon>
        <taxon>Pseudomonadota</taxon>
        <taxon>Alphaproteobacteria</taxon>
        <taxon>Sphingomonadales</taxon>
        <taxon>Sphingomonadaceae</taxon>
        <taxon>Sphingomonas</taxon>
    </lineage>
</organism>
<comment type="caution">
    <text evidence="2">The sequence shown here is derived from an EMBL/GenBank/DDBJ whole genome shotgun (WGS) entry which is preliminary data.</text>
</comment>